<protein>
    <recommendedName>
        <fullName evidence="1">Nal1 N-terminal domain-containing protein</fullName>
    </recommendedName>
</protein>
<dbReference type="InterPro" id="IPR057905">
    <property type="entry name" value="Nal1_N"/>
</dbReference>
<dbReference type="InterPro" id="IPR043504">
    <property type="entry name" value="Peptidase_S1_PA_chymotrypsin"/>
</dbReference>
<comment type="caution">
    <text evidence="2">The sequence shown here is derived from an EMBL/GenBank/DDBJ whole genome shotgun (WGS) entry which is preliminary data.</text>
</comment>
<dbReference type="EMBL" id="ACSJ01000007">
    <property type="protein sequence ID" value="EES90870.1"/>
    <property type="molecule type" value="Genomic_DNA"/>
</dbReference>
<dbReference type="Proteomes" id="UP000006160">
    <property type="component" value="Unassembled WGS sequence"/>
</dbReference>
<proteinExistence type="predicted"/>
<sequence length="314" mass="34540">MQNKFCKSCKQSYCIDEKISYICQNEYEYFLSKPNVVGVGLGYKISNGFNTNKKCIKVFVSRKVPKNQISCNYMIPSNYKNIETDVIESGIIRAISLKDRVRPVTAGYSIGPLTKRYGGSMGCLLTDGVDYYILSCNHVLAYFGEVELNTPILQPSATDGGKKESDIFAILSKYIPIKFESTFSHPTNYVDCAIAKVINKSLVSSSIALIGKPKGLIIPRLNEPVQKVGKSTELTVGKILAIDCSTKVLFSNGKIGIFKKQIATNLIVKEGDSGSVMLDYNNNIIGLLMSGTDIISMANPIQLILDILKLKLVI</sequence>
<evidence type="ECO:0000313" key="3">
    <source>
        <dbReference type="Proteomes" id="UP000006160"/>
    </source>
</evidence>
<name>A0A9P2G6H1_CLOBO</name>
<reference evidence="2 3" key="1">
    <citation type="submission" date="2009-10" db="EMBL/GenBank/DDBJ databases">
        <authorList>
            <person name="Shrivastava S."/>
            <person name="Brinkac L.B."/>
            <person name="Brown J.L."/>
            <person name="Bruce D.B."/>
            <person name="Detter C."/>
            <person name="Green L.D."/>
            <person name="Munk C.A."/>
            <person name="Rogers Y.C."/>
            <person name="Tapia R."/>
            <person name="Saunders E.S."/>
            <person name="Sims D.R."/>
            <person name="Smith L.A."/>
            <person name="Smith T.J."/>
            <person name="Sutton G."/>
            <person name="Brettin T."/>
        </authorList>
    </citation>
    <scope>NUCLEOTIDE SEQUENCE [LARGE SCALE GENOMIC DNA]</scope>
    <source>
        <strain evidence="3">D str. 1873</strain>
    </source>
</reference>
<dbReference type="InterPro" id="IPR009003">
    <property type="entry name" value="Peptidase_S1_PA"/>
</dbReference>
<dbReference type="Pfam" id="PF25608">
    <property type="entry name" value="NAL1_N"/>
    <property type="match status" value="1"/>
</dbReference>
<dbReference type="SUPFAM" id="SSF50494">
    <property type="entry name" value="Trypsin-like serine proteases"/>
    <property type="match status" value="1"/>
</dbReference>
<organism evidence="2 3">
    <name type="scientific">Clostridium botulinum D str. 1873</name>
    <dbReference type="NCBI Taxonomy" id="592027"/>
    <lineage>
        <taxon>Bacteria</taxon>
        <taxon>Bacillati</taxon>
        <taxon>Bacillota</taxon>
        <taxon>Clostridia</taxon>
        <taxon>Eubacteriales</taxon>
        <taxon>Clostridiaceae</taxon>
        <taxon>Clostridium</taxon>
    </lineage>
</organism>
<accession>A0A9P2G6H1</accession>
<dbReference type="AlphaFoldDB" id="A0A9P2G6H1"/>
<feature type="domain" description="Nal1 N-terminal" evidence="1">
    <location>
        <begin position="37"/>
        <end position="78"/>
    </location>
</feature>
<evidence type="ECO:0000259" key="1">
    <source>
        <dbReference type="Pfam" id="PF25608"/>
    </source>
</evidence>
<dbReference type="RefSeq" id="WP_003375387.1">
    <property type="nucleotide sequence ID" value="NZ_ACSJ01000007.1"/>
</dbReference>
<gene>
    <name evidence="2" type="ORF">CLG_B1003</name>
</gene>
<evidence type="ECO:0000313" key="2">
    <source>
        <dbReference type="EMBL" id="EES90870.1"/>
    </source>
</evidence>
<dbReference type="Gene3D" id="2.40.10.10">
    <property type="entry name" value="Trypsin-like serine proteases"/>
    <property type="match status" value="1"/>
</dbReference>